<feature type="transmembrane region" description="Helical" evidence="7">
    <location>
        <begin position="85"/>
        <end position="104"/>
    </location>
</feature>
<proteinExistence type="predicted"/>
<evidence type="ECO:0000256" key="3">
    <source>
        <dbReference type="ARBA" id="ARBA00022692"/>
    </source>
</evidence>
<comment type="subcellular location">
    <subcellularLocation>
        <location evidence="1">Cell membrane</location>
        <topology evidence="1">Multi-pass membrane protein</topology>
    </subcellularLocation>
</comment>
<gene>
    <name evidence="9" type="ORF">E6K73_07865</name>
</gene>
<feature type="domain" description="Polysaccharide chain length determinant N-terminal" evidence="8">
    <location>
        <begin position="73"/>
        <end position="164"/>
    </location>
</feature>
<organism evidence="9 10">
    <name type="scientific">Eiseniibacteriota bacterium</name>
    <dbReference type="NCBI Taxonomy" id="2212470"/>
    <lineage>
        <taxon>Bacteria</taxon>
        <taxon>Candidatus Eiseniibacteriota</taxon>
    </lineage>
</organism>
<dbReference type="GO" id="GO:0004713">
    <property type="term" value="F:protein tyrosine kinase activity"/>
    <property type="evidence" value="ECO:0007669"/>
    <property type="project" value="TreeGrafter"/>
</dbReference>
<evidence type="ECO:0000256" key="1">
    <source>
        <dbReference type="ARBA" id="ARBA00004651"/>
    </source>
</evidence>
<reference evidence="9 10" key="1">
    <citation type="journal article" date="2019" name="Nat. Microbiol.">
        <title>Mediterranean grassland soil C-N compound turnover is dependent on rainfall and depth, and is mediated by genomically divergent microorganisms.</title>
        <authorList>
            <person name="Diamond S."/>
            <person name="Andeer P.F."/>
            <person name="Li Z."/>
            <person name="Crits-Christoph A."/>
            <person name="Burstein D."/>
            <person name="Anantharaman K."/>
            <person name="Lane K.R."/>
            <person name="Thomas B.C."/>
            <person name="Pan C."/>
            <person name="Northen T.R."/>
            <person name="Banfield J.F."/>
        </authorList>
    </citation>
    <scope>NUCLEOTIDE SEQUENCE [LARGE SCALE GENOMIC DNA]</scope>
    <source>
        <strain evidence="9">WS_3</strain>
    </source>
</reference>
<dbReference type="Pfam" id="PF02706">
    <property type="entry name" value="Wzz"/>
    <property type="match status" value="1"/>
</dbReference>
<evidence type="ECO:0000256" key="2">
    <source>
        <dbReference type="ARBA" id="ARBA00022475"/>
    </source>
</evidence>
<protein>
    <recommendedName>
        <fullName evidence="8">Polysaccharide chain length determinant N-terminal domain-containing protein</fullName>
    </recommendedName>
</protein>
<dbReference type="GO" id="GO:0005886">
    <property type="term" value="C:plasma membrane"/>
    <property type="evidence" value="ECO:0007669"/>
    <property type="project" value="UniProtKB-SubCell"/>
</dbReference>
<keyword evidence="6" id="KW-0175">Coiled coil</keyword>
<sequence>MSRITCRTGTFCASASRPDLPALVAGVYTGHSDAGLVLLSCALVRTSTDSVTEPPPDSIEDRPHPEIAVPTSIVGIANVVLRRRLTIVLTAGVVAALVLGVSLLRSRTYTSHATFMPQSRRGQSGLSGLATQLGFAIPSGDASQQPAFYVELLQSREILRAVVEARYRDRSGNDGTLLDIYRIDVMPPARRLEAGILRLRGTVQANVVQRTGVVTLAVTAQDPSLAAQLASRLLDELNRFNLQTRQSQAAAERRFTETRLDEVRAELRGAEDELQSFLERNRNYGNSPVLQFEHDRLERELLMRQQVYTTLVQAHEQAKIEEVRDTPVLTVVELPTVPLEPDRRGLLVRGAVALFGTLLLSSLWVVGAEFLRTTQAPYRDEIERFAELKRDALEDLMRPWRALRRQKRTRSH</sequence>
<accession>A0A538SG75</accession>
<keyword evidence="2" id="KW-1003">Cell membrane</keyword>
<comment type="caution">
    <text evidence="9">The sequence shown here is derived from an EMBL/GenBank/DDBJ whole genome shotgun (WGS) entry which is preliminary data.</text>
</comment>
<evidence type="ECO:0000256" key="4">
    <source>
        <dbReference type="ARBA" id="ARBA00022989"/>
    </source>
</evidence>
<dbReference type="PANTHER" id="PTHR32309">
    <property type="entry name" value="TYROSINE-PROTEIN KINASE"/>
    <property type="match status" value="1"/>
</dbReference>
<evidence type="ECO:0000259" key="8">
    <source>
        <dbReference type="Pfam" id="PF02706"/>
    </source>
</evidence>
<dbReference type="PANTHER" id="PTHR32309:SF13">
    <property type="entry name" value="FERRIC ENTEROBACTIN TRANSPORT PROTEIN FEPE"/>
    <property type="match status" value="1"/>
</dbReference>
<feature type="coiled-coil region" evidence="6">
    <location>
        <begin position="253"/>
        <end position="280"/>
    </location>
</feature>
<evidence type="ECO:0000313" key="9">
    <source>
        <dbReference type="EMBL" id="TMQ50366.1"/>
    </source>
</evidence>
<feature type="transmembrane region" description="Helical" evidence="7">
    <location>
        <begin position="346"/>
        <end position="366"/>
    </location>
</feature>
<dbReference type="Proteomes" id="UP000320184">
    <property type="component" value="Unassembled WGS sequence"/>
</dbReference>
<evidence type="ECO:0000256" key="6">
    <source>
        <dbReference type="SAM" id="Coils"/>
    </source>
</evidence>
<keyword evidence="4 7" id="KW-1133">Transmembrane helix</keyword>
<dbReference type="InterPro" id="IPR050445">
    <property type="entry name" value="Bact_polysacc_biosynth/exp"/>
</dbReference>
<evidence type="ECO:0000256" key="7">
    <source>
        <dbReference type="SAM" id="Phobius"/>
    </source>
</evidence>
<evidence type="ECO:0000313" key="10">
    <source>
        <dbReference type="Proteomes" id="UP000320184"/>
    </source>
</evidence>
<keyword evidence="3 7" id="KW-0812">Transmembrane</keyword>
<evidence type="ECO:0000256" key="5">
    <source>
        <dbReference type="ARBA" id="ARBA00023136"/>
    </source>
</evidence>
<keyword evidence="5 7" id="KW-0472">Membrane</keyword>
<dbReference type="EMBL" id="VBOT01000101">
    <property type="protein sequence ID" value="TMQ50366.1"/>
    <property type="molecule type" value="Genomic_DNA"/>
</dbReference>
<dbReference type="InterPro" id="IPR003856">
    <property type="entry name" value="LPS_length_determ_N"/>
</dbReference>
<dbReference type="AlphaFoldDB" id="A0A538SG75"/>
<name>A0A538SG75_UNCEI</name>